<feature type="domain" description="Alcohol dehydrogenase-like N-terminal" evidence="8">
    <location>
        <begin position="26"/>
        <end position="143"/>
    </location>
</feature>
<dbReference type="InterPro" id="IPR013154">
    <property type="entry name" value="ADH-like_N"/>
</dbReference>
<reference evidence="9 10" key="1">
    <citation type="submission" date="2016-10" db="EMBL/GenBank/DDBJ databases">
        <authorList>
            <person name="de Groot N.N."/>
        </authorList>
    </citation>
    <scope>NUCLEOTIDE SEQUENCE [LARGE SCALE GENOMIC DNA]</scope>
    <source>
        <strain evidence="9 10">DSM 19981</strain>
    </source>
</reference>
<dbReference type="PROSITE" id="PS00059">
    <property type="entry name" value="ADH_ZINC"/>
    <property type="match status" value="1"/>
</dbReference>
<evidence type="ECO:0000256" key="5">
    <source>
        <dbReference type="ARBA" id="ARBA00023002"/>
    </source>
</evidence>
<dbReference type="SUPFAM" id="SSF51735">
    <property type="entry name" value="NAD(P)-binding Rossmann-fold domains"/>
    <property type="match status" value="1"/>
</dbReference>
<dbReference type="GO" id="GO:0016491">
    <property type="term" value="F:oxidoreductase activity"/>
    <property type="evidence" value="ECO:0007669"/>
    <property type="project" value="UniProtKB-KW"/>
</dbReference>
<dbReference type="CDD" id="cd08232">
    <property type="entry name" value="idonate-5-DH"/>
    <property type="match status" value="1"/>
</dbReference>
<accession>A0A1I4EWY1</accession>
<evidence type="ECO:0000313" key="10">
    <source>
        <dbReference type="Proteomes" id="UP000199473"/>
    </source>
</evidence>
<keyword evidence="5" id="KW-0560">Oxidoreductase</keyword>
<dbReference type="RefSeq" id="WP_092963086.1">
    <property type="nucleotide sequence ID" value="NZ_FOSQ01000019.1"/>
</dbReference>
<evidence type="ECO:0000256" key="1">
    <source>
        <dbReference type="ARBA" id="ARBA00001947"/>
    </source>
</evidence>
<evidence type="ECO:0000256" key="2">
    <source>
        <dbReference type="ARBA" id="ARBA00008072"/>
    </source>
</evidence>
<dbReference type="Pfam" id="PF00107">
    <property type="entry name" value="ADH_zinc_N"/>
    <property type="match status" value="1"/>
</dbReference>
<evidence type="ECO:0000259" key="8">
    <source>
        <dbReference type="Pfam" id="PF08240"/>
    </source>
</evidence>
<evidence type="ECO:0000256" key="6">
    <source>
        <dbReference type="RuleBase" id="RU361277"/>
    </source>
</evidence>
<gene>
    <name evidence="9" type="ORF">SAMN02745775_1194</name>
</gene>
<name>A0A1I4EWY1_9PROT</name>
<keyword evidence="10" id="KW-1185">Reference proteome</keyword>
<evidence type="ECO:0000313" key="9">
    <source>
        <dbReference type="EMBL" id="SFL09027.1"/>
    </source>
</evidence>
<keyword evidence="3 6" id="KW-0479">Metal-binding</keyword>
<dbReference type="InterPro" id="IPR002328">
    <property type="entry name" value="ADH_Zn_CS"/>
</dbReference>
<sequence length="347" mass="36571">MTTTEACVLHAQRDLRVEAVELAAPGPGEVLLDIGAGGICGSDLHYFLDGGFGTVRVRQPIILGHEVAGTIAALGAGVEGLREGDRVAVSPSNPCGECEYCARAEPQHCLEMRFWGSAMRMPHVQGGFRRRLVAFARQCVKVGDTVSIGEAAMSEPLAVALHAVAQAGEVRGKRVLVTGFGPIGGVVLLALRHAGAGEVTVTEVVDEPLSLARQLGAARAVNVAADKDALAAEEAAKGRFDIAFECSGNPRALAQAIACVRPRGTIVQVGVGGAFDVPMNVVVAKELRLVGTFRFHPEFEVAARLIGTREIDVRPLITETRPLAEAVAAFELAADRRRSMKVQLSFA</sequence>
<organism evidence="9 10">
    <name type="scientific">Falsiroseomonas stagni DSM 19981</name>
    <dbReference type="NCBI Taxonomy" id="1123062"/>
    <lineage>
        <taxon>Bacteria</taxon>
        <taxon>Pseudomonadati</taxon>
        <taxon>Pseudomonadota</taxon>
        <taxon>Alphaproteobacteria</taxon>
        <taxon>Acetobacterales</taxon>
        <taxon>Roseomonadaceae</taxon>
        <taxon>Falsiroseomonas</taxon>
    </lineage>
</organism>
<protein>
    <submittedName>
        <fullName evidence="9">L-idonate 5-dehydrogenase</fullName>
    </submittedName>
</protein>
<comment type="cofactor">
    <cofactor evidence="1 6">
        <name>Zn(2+)</name>
        <dbReference type="ChEBI" id="CHEBI:29105"/>
    </cofactor>
</comment>
<dbReference type="PANTHER" id="PTHR43161">
    <property type="entry name" value="SORBITOL DEHYDROGENASE"/>
    <property type="match status" value="1"/>
</dbReference>
<keyword evidence="4 6" id="KW-0862">Zinc</keyword>
<dbReference type="InterPro" id="IPR013149">
    <property type="entry name" value="ADH-like_C"/>
</dbReference>
<evidence type="ECO:0000259" key="7">
    <source>
        <dbReference type="Pfam" id="PF00107"/>
    </source>
</evidence>
<dbReference type="EMBL" id="FOSQ01000019">
    <property type="protein sequence ID" value="SFL09027.1"/>
    <property type="molecule type" value="Genomic_DNA"/>
</dbReference>
<dbReference type="InterPro" id="IPR036291">
    <property type="entry name" value="NAD(P)-bd_dom_sf"/>
</dbReference>
<dbReference type="Proteomes" id="UP000199473">
    <property type="component" value="Unassembled WGS sequence"/>
</dbReference>
<evidence type="ECO:0000256" key="4">
    <source>
        <dbReference type="ARBA" id="ARBA00022833"/>
    </source>
</evidence>
<dbReference type="Pfam" id="PF08240">
    <property type="entry name" value="ADH_N"/>
    <property type="match status" value="1"/>
</dbReference>
<proteinExistence type="inferred from homology"/>
<dbReference type="STRING" id="1123062.SAMN02745775_1194"/>
<comment type="similarity">
    <text evidence="2 6">Belongs to the zinc-containing alcohol dehydrogenase family.</text>
</comment>
<dbReference type="Gene3D" id="3.90.180.10">
    <property type="entry name" value="Medium-chain alcohol dehydrogenases, catalytic domain"/>
    <property type="match status" value="1"/>
</dbReference>
<dbReference type="Gene3D" id="3.40.50.720">
    <property type="entry name" value="NAD(P)-binding Rossmann-like Domain"/>
    <property type="match status" value="1"/>
</dbReference>
<dbReference type="OrthoDB" id="9809185at2"/>
<dbReference type="AlphaFoldDB" id="A0A1I4EWY1"/>
<dbReference type="GO" id="GO:0008270">
    <property type="term" value="F:zinc ion binding"/>
    <property type="evidence" value="ECO:0007669"/>
    <property type="project" value="InterPro"/>
</dbReference>
<evidence type="ECO:0000256" key="3">
    <source>
        <dbReference type="ARBA" id="ARBA00022723"/>
    </source>
</evidence>
<dbReference type="InterPro" id="IPR011032">
    <property type="entry name" value="GroES-like_sf"/>
</dbReference>
<feature type="domain" description="Alcohol dehydrogenase-like C-terminal" evidence="7">
    <location>
        <begin position="182"/>
        <end position="305"/>
    </location>
</feature>
<dbReference type="SUPFAM" id="SSF50129">
    <property type="entry name" value="GroES-like"/>
    <property type="match status" value="1"/>
</dbReference>
<dbReference type="PANTHER" id="PTHR43161:SF9">
    <property type="entry name" value="SORBITOL DEHYDROGENASE"/>
    <property type="match status" value="1"/>
</dbReference>